<evidence type="ECO:0000313" key="2">
    <source>
        <dbReference type="EMBL" id="MBU9714596.1"/>
    </source>
</evidence>
<feature type="transmembrane region" description="Helical" evidence="1">
    <location>
        <begin position="342"/>
        <end position="361"/>
    </location>
</feature>
<dbReference type="EMBL" id="JAHQCS010000180">
    <property type="protein sequence ID" value="MBU9714596.1"/>
    <property type="molecule type" value="Genomic_DNA"/>
</dbReference>
<dbReference type="InterPro" id="IPR021359">
    <property type="entry name" value="DUF2812"/>
</dbReference>
<accession>A0ABS6JLZ0</accession>
<proteinExistence type="predicted"/>
<feature type="transmembrane region" description="Helical" evidence="1">
    <location>
        <begin position="381"/>
        <end position="401"/>
    </location>
</feature>
<keyword evidence="1" id="KW-0812">Transmembrane</keyword>
<name>A0ABS6JLZ0_9BACI</name>
<dbReference type="Pfam" id="PF11193">
    <property type="entry name" value="DUF2812"/>
    <property type="match status" value="2"/>
</dbReference>
<comment type="caution">
    <text evidence="2">The sequence shown here is derived from an EMBL/GenBank/DDBJ whole genome shotgun (WGS) entry which is preliminary data.</text>
</comment>
<feature type="transmembrane region" description="Helical" evidence="1">
    <location>
        <begin position="111"/>
        <end position="131"/>
    </location>
</feature>
<organism evidence="2 3">
    <name type="scientific">Evansella tamaricis</name>
    <dbReference type="NCBI Taxonomy" id="2069301"/>
    <lineage>
        <taxon>Bacteria</taxon>
        <taxon>Bacillati</taxon>
        <taxon>Bacillota</taxon>
        <taxon>Bacilli</taxon>
        <taxon>Bacillales</taxon>
        <taxon>Bacillaceae</taxon>
        <taxon>Evansella</taxon>
    </lineage>
</organism>
<evidence type="ECO:0000256" key="1">
    <source>
        <dbReference type="SAM" id="Phobius"/>
    </source>
</evidence>
<evidence type="ECO:0000313" key="3">
    <source>
        <dbReference type="Proteomes" id="UP000784880"/>
    </source>
</evidence>
<keyword evidence="1" id="KW-0472">Membrane</keyword>
<gene>
    <name evidence="2" type="ORF">KS419_22895</name>
</gene>
<sequence length="407" mass="48185">MYKKIIKPLWSFDVQKTEKWLSRMSESGYHFVELKRKRRIFVFKKGSPQKITYKIGYDKAQGQLLPRALVEDGWNKIFRSKHWYVMANDTPVNQLKTSVVREGIVNRNKKIFYVYSGVLIYLSIVVLNFFINYMSLQRFPPHIREEIRNLEGTASDSPYWFITYSGVAVAIMLAILSIYSIAKISQTNKDLNEEDNNWVKPEEDVVEGEKQLSMEEEAELKRQGKLIVKRKLAWMYAPDKLEKWLENMEDQGYNLYRVSWSGIGFYFKVGHPRKISYCTDFQGIAKETLMAMHKEMGWSWVYSSYTGLQKWTIWSQEYREGEEKPQLFSDHETKRKHAKKIAVTYSAMFIPLVLIYLHFIWSHITIASDSDYLSVSWFNVFLFAVLIGIFGSFSTRSWLFYRRLRKS</sequence>
<feature type="transmembrane region" description="Helical" evidence="1">
    <location>
        <begin position="159"/>
        <end position="182"/>
    </location>
</feature>
<dbReference type="Proteomes" id="UP000784880">
    <property type="component" value="Unassembled WGS sequence"/>
</dbReference>
<keyword evidence="3" id="KW-1185">Reference proteome</keyword>
<protein>
    <submittedName>
        <fullName evidence="2">DUF2812 domain-containing protein</fullName>
    </submittedName>
</protein>
<keyword evidence="1" id="KW-1133">Transmembrane helix</keyword>
<reference evidence="2 3" key="1">
    <citation type="submission" date="2021-06" db="EMBL/GenBank/DDBJ databases">
        <title>Bacillus sp. RD4P76, an endophyte from a halophyte.</title>
        <authorList>
            <person name="Sun J.-Q."/>
        </authorList>
    </citation>
    <scope>NUCLEOTIDE SEQUENCE [LARGE SCALE GENOMIC DNA]</scope>
    <source>
        <strain evidence="2 3">CGMCC 1.15917</strain>
    </source>
</reference>
<dbReference type="RefSeq" id="WP_217069292.1">
    <property type="nucleotide sequence ID" value="NZ_JAHQCS010000180.1"/>
</dbReference>